<keyword evidence="3" id="KW-0804">Transcription</keyword>
<protein>
    <submittedName>
        <fullName evidence="6">MerR family transcriptional regulator</fullName>
    </submittedName>
</protein>
<dbReference type="Gene3D" id="1.10.1660.10">
    <property type="match status" value="1"/>
</dbReference>
<organism evidence="6 7">
    <name type="scientific">Mobilitalea sibirica</name>
    <dbReference type="NCBI Taxonomy" id="1462919"/>
    <lineage>
        <taxon>Bacteria</taxon>
        <taxon>Bacillati</taxon>
        <taxon>Bacillota</taxon>
        <taxon>Clostridia</taxon>
        <taxon>Lachnospirales</taxon>
        <taxon>Lachnospiraceae</taxon>
        <taxon>Mobilitalea</taxon>
    </lineage>
</organism>
<accession>A0A8J7H138</accession>
<dbReference type="Pfam" id="PF13411">
    <property type="entry name" value="MerR_1"/>
    <property type="match status" value="1"/>
</dbReference>
<dbReference type="AlphaFoldDB" id="A0A8J7H138"/>
<dbReference type="InterPro" id="IPR000551">
    <property type="entry name" value="MerR-type_HTH_dom"/>
</dbReference>
<gene>
    <name evidence="6" type="ORF">I5677_03510</name>
</gene>
<evidence type="ECO:0000256" key="2">
    <source>
        <dbReference type="ARBA" id="ARBA00023125"/>
    </source>
</evidence>
<dbReference type="PANTHER" id="PTHR30204:SF94">
    <property type="entry name" value="HEAVY METAL-DEPENDENT TRANSCRIPTIONAL REGULATOR HI_0293-RELATED"/>
    <property type="match status" value="1"/>
</dbReference>
<dbReference type="InterPro" id="IPR009061">
    <property type="entry name" value="DNA-bd_dom_put_sf"/>
</dbReference>
<evidence type="ECO:0000313" key="6">
    <source>
        <dbReference type="EMBL" id="MBH1939962.1"/>
    </source>
</evidence>
<dbReference type="InterPro" id="IPR047057">
    <property type="entry name" value="MerR_fam"/>
</dbReference>
<dbReference type="PANTHER" id="PTHR30204">
    <property type="entry name" value="REDOX-CYCLING DRUG-SENSING TRANSCRIPTIONAL ACTIVATOR SOXR"/>
    <property type="match status" value="1"/>
</dbReference>
<evidence type="ECO:0000313" key="7">
    <source>
        <dbReference type="Proteomes" id="UP000623269"/>
    </source>
</evidence>
<keyword evidence="1" id="KW-0805">Transcription regulation</keyword>
<dbReference type="GO" id="GO:0003677">
    <property type="term" value="F:DNA binding"/>
    <property type="evidence" value="ECO:0007669"/>
    <property type="project" value="UniProtKB-KW"/>
</dbReference>
<keyword evidence="2" id="KW-0238">DNA-binding</keyword>
<evidence type="ECO:0000259" key="5">
    <source>
        <dbReference type="PROSITE" id="PS50937"/>
    </source>
</evidence>
<dbReference type="SUPFAM" id="SSF46955">
    <property type="entry name" value="Putative DNA-binding domain"/>
    <property type="match status" value="1"/>
</dbReference>
<dbReference type="Proteomes" id="UP000623269">
    <property type="component" value="Unassembled WGS sequence"/>
</dbReference>
<dbReference type="PROSITE" id="PS50937">
    <property type="entry name" value="HTH_MERR_2"/>
    <property type="match status" value="1"/>
</dbReference>
<reference evidence="6" key="1">
    <citation type="submission" date="2020-12" db="EMBL/GenBank/DDBJ databases">
        <title>M. sibirica DSM 26468T genome.</title>
        <authorList>
            <person name="Thieme N."/>
            <person name="Rettenmaier R."/>
            <person name="Zverlov V."/>
            <person name="Liebl W."/>
        </authorList>
    </citation>
    <scope>NUCLEOTIDE SEQUENCE</scope>
    <source>
        <strain evidence="6">DSM 26468</strain>
    </source>
</reference>
<keyword evidence="4" id="KW-0175">Coiled coil</keyword>
<feature type="domain" description="HTH merR-type" evidence="5">
    <location>
        <begin position="1"/>
        <end position="68"/>
    </location>
</feature>
<name>A0A8J7H138_9FIRM</name>
<proteinExistence type="predicted"/>
<evidence type="ECO:0000256" key="1">
    <source>
        <dbReference type="ARBA" id="ARBA00023015"/>
    </source>
</evidence>
<evidence type="ECO:0000256" key="4">
    <source>
        <dbReference type="SAM" id="Coils"/>
    </source>
</evidence>
<keyword evidence="7" id="KW-1185">Reference proteome</keyword>
<evidence type="ECO:0000256" key="3">
    <source>
        <dbReference type="ARBA" id="ARBA00023163"/>
    </source>
</evidence>
<dbReference type="CDD" id="cd00592">
    <property type="entry name" value="HTH_MerR-like"/>
    <property type="match status" value="1"/>
</dbReference>
<feature type="coiled-coil region" evidence="4">
    <location>
        <begin position="79"/>
        <end position="106"/>
    </location>
</feature>
<dbReference type="RefSeq" id="WP_197660170.1">
    <property type="nucleotide sequence ID" value="NZ_JAEAGR010000002.1"/>
</dbReference>
<dbReference type="SMART" id="SM00422">
    <property type="entry name" value="HTH_MERR"/>
    <property type="match status" value="1"/>
</dbReference>
<sequence>MQIHEMCHKTGLTKKAIEYYQVKGLISPKIYENGYREFSDKDLSILNEVAMLRKLDLGIEEIKQVLDSNDRKRTLTFIKHRKEMEVKAKSNRLDLLEQLINGADNKEISDKLDLLDHQSTMKERLLAVFPGYYGRYLSLHFGYFLNEPLRTNEKKRLFNRVVEVLDNMESIEIPKDLQTILDEINMDMNDENINQIINYMQNAYDDIETYMDKNNEQILKYEEFKKSNEYESSIMSRLLNLYRKFGETSGYYDEFIPIMRKLSPAYDDYYRKMLEANEKFKTVLIDKTVIEINDN</sequence>
<dbReference type="EMBL" id="JAEAGR010000002">
    <property type="protein sequence ID" value="MBH1939962.1"/>
    <property type="molecule type" value="Genomic_DNA"/>
</dbReference>
<comment type="caution">
    <text evidence="6">The sequence shown here is derived from an EMBL/GenBank/DDBJ whole genome shotgun (WGS) entry which is preliminary data.</text>
</comment>
<dbReference type="GO" id="GO:0003700">
    <property type="term" value="F:DNA-binding transcription factor activity"/>
    <property type="evidence" value="ECO:0007669"/>
    <property type="project" value="InterPro"/>
</dbReference>